<proteinExistence type="predicted"/>
<dbReference type="AlphaFoldDB" id="A0A6A6Q969"/>
<evidence type="ECO:0000256" key="1">
    <source>
        <dbReference type="SAM" id="MobiDB-lite"/>
    </source>
</evidence>
<evidence type="ECO:0000313" key="3">
    <source>
        <dbReference type="Proteomes" id="UP000799767"/>
    </source>
</evidence>
<organism evidence="2 3">
    <name type="scientific">Neohortaea acidophila</name>
    <dbReference type="NCBI Taxonomy" id="245834"/>
    <lineage>
        <taxon>Eukaryota</taxon>
        <taxon>Fungi</taxon>
        <taxon>Dikarya</taxon>
        <taxon>Ascomycota</taxon>
        <taxon>Pezizomycotina</taxon>
        <taxon>Dothideomycetes</taxon>
        <taxon>Dothideomycetidae</taxon>
        <taxon>Mycosphaerellales</taxon>
        <taxon>Teratosphaeriaceae</taxon>
        <taxon>Neohortaea</taxon>
    </lineage>
</organism>
<feature type="region of interest" description="Disordered" evidence="1">
    <location>
        <begin position="1"/>
        <end position="51"/>
    </location>
</feature>
<accession>A0A6A6Q969</accession>
<feature type="compositionally biased region" description="Polar residues" evidence="1">
    <location>
        <begin position="193"/>
        <end position="207"/>
    </location>
</feature>
<reference evidence="2" key="1">
    <citation type="journal article" date="2020" name="Stud. Mycol.">
        <title>101 Dothideomycetes genomes: a test case for predicting lifestyles and emergence of pathogens.</title>
        <authorList>
            <person name="Haridas S."/>
            <person name="Albert R."/>
            <person name="Binder M."/>
            <person name="Bloem J."/>
            <person name="Labutti K."/>
            <person name="Salamov A."/>
            <person name="Andreopoulos B."/>
            <person name="Baker S."/>
            <person name="Barry K."/>
            <person name="Bills G."/>
            <person name="Bluhm B."/>
            <person name="Cannon C."/>
            <person name="Castanera R."/>
            <person name="Culley D."/>
            <person name="Daum C."/>
            <person name="Ezra D."/>
            <person name="Gonzalez J."/>
            <person name="Henrissat B."/>
            <person name="Kuo A."/>
            <person name="Liang C."/>
            <person name="Lipzen A."/>
            <person name="Lutzoni F."/>
            <person name="Magnuson J."/>
            <person name="Mondo S."/>
            <person name="Nolan M."/>
            <person name="Ohm R."/>
            <person name="Pangilinan J."/>
            <person name="Park H.-J."/>
            <person name="Ramirez L."/>
            <person name="Alfaro M."/>
            <person name="Sun H."/>
            <person name="Tritt A."/>
            <person name="Yoshinaga Y."/>
            <person name="Zwiers L.-H."/>
            <person name="Turgeon B."/>
            <person name="Goodwin S."/>
            <person name="Spatafora J."/>
            <person name="Crous P."/>
            <person name="Grigoriev I."/>
        </authorList>
    </citation>
    <scope>NUCLEOTIDE SEQUENCE</scope>
    <source>
        <strain evidence="2">CBS 113389</strain>
    </source>
</reference>
<feature type="region of interest" description="Disordered" evidence="1">
    <location>
        <begin position="100"/>
        <end position="175"/>
    </location>
</feature>
<evidence type="ECO:0000313" key="2">
    <source>
        <dbReference type="EMBL" id="KAF2488173.1"/>
    </source>
</evidence>
<feature type="compositionally biased region" description="Polar residues" evidence="1">
    <location>
        <begin position="226"/>
        <end position="235"/>
    </location>
</feature>
<dbReference type="RefSeq" id="XP_033594742.1">
    <property type="nucleotide sequence ID" value="XM_033731072.1"/>
</dbReference>
<feature type="region of interest" description="Disordered" evidence="1">
    <location>
        <begin position="190"/>
        <end position="283"/>
    </location>
</feature>
<gene>
    <name evidence="2" type="ORF">BDY17DRAFT_25054</name>
</gene>
<name>A0A6A6Q969_9PEZI</name>
<feature type="compositionally biased region" description="Basic and acidic residues" evidence="1">
    <location>
        <begin position="18"/>
        <end position="32"/>
    </location>
</feature>
<feature type="compositionally biased region" description="Acidic residues" evidence="1">
    <location>
        <begin position="262"/>
        <end position="271"/>
    </location>
</feature>
<dbReference type="GeneID" id="54472074"/>
<dbReference type="Proteomes" id="UP000799767">
    <property type="component" value="Unassembled WGS sequence"/>
</dbReference>
<dbReference type="EMBL" id="MU001631">
    <property type="protein sequence ID" value="KAF2488173.1"/>
    <property type="molecule type" value="Genomic_DNA"/>
</dbReference>
<protein>
    <submittedName>
        <fullName evidence="2">Uncharacterized protein</fullName>
    </submittedName>
</protein>
<sequence>MRAERLGSRGLCFGIRHGGGEDKSGMQPEKAKPSHAPSRSLVDSPESTRHSSFAIASSLAPSIYTASAHHILEASQRSFTTASPADPIRIYKASTCSHPLADITRTGTSPSESVERAQADLSPTAPVNTADHSMTRPARACTCQVDEANAPLIPSPRPMTRFQPSEARRISRRSTLRRYNTAAAYHLERLFGPSTTPGNKTSNSSVTSPSLFPSRSLLRKLPRRNGQMSRSTPSGRSRIAAASFGGIWRGDDDENKGAEEAKSDEECEDSEGAVFPSIPDKNR</sequence>
<keyword evidence="3" id="KW-1185">Reference proteome</keyword>